<dbReference type="CDD" id="cd16279">
    <property type="entry name" value="metallo-hydrolase-like_MBL-fold"/>
    <property type="match status" value="1"/>
</dbReference>
<dbReference type="EC" id="3.-.-.-" evidence="2"/>
<gene>
    <name evidence="2" type="primary">phnP</name>
    <name evidence="2" type="ORF">AGA_1622</name>
    <name evidence="3" type="ORF">GOB80_00890</name>
</gene>
<evidence type="ECO:0000313" key="2">
    <source>
        <dbReference type="EMBL" id="CEF55800.1"/>
    </source>
</evidence>
<dbReference type="Gene3D" id="3.60.15.10">
    <property type="entry name" value="Ribonuclease Z/Hydroxyacylglutathione hydrolase-like"/>
    <property type="match status" value="1"/>
</dbReference>
<evidence type="ECO:0000313" key="3">
    <source>
        <dbReference type="EMBL" id="NHO38250.1"/>
    </source>
</evidence>
<sequence>MKVSVLGCGGSSGVPALGGADGHGQWGACNPDEPRNRRSRASIFLRMEDGCGVLVDTGPDLRAQLLAHGISAFDNIIYTHTHADHVAGIDEIRGINRQIGKAINAYATAEVLAELEARFAYVFKPCTPPHFFRAALQSHPITWGQPVTIGGFEFVLFEQNHGYVTSTGIRCGSFAYSTDVVELPEASLECLRGVQTWMVDCFQKTPHGAHAWLDRVMEWKDRLQPQRIILTHMGTEMDWGWMQENLPDGVEAAWDGMSFEVPDPPHGL</sequence>
<dbReference type="Proteomes" id="UP000657200">
    <property type="component" value="Unassembled WGS sequence"/>
</dbReference>
<reference evidence="2" key="2">
    <citation type="submission" date="2014-09" db="EMBL/GenBank/DDBJ databases">
        <authorList>
            <person name="Magalhaes I.L.F."/>
            <person name="Oliveira U."/>
            <person name="Santos F.R."/>
            <person name="Vidigal T.H.D.A."/>
            <person name="Brescovit A.D."/>
            <person name="Santos A.J."/>
        </authorList>
    </citation>
    <scope>NUCLEOTIDE SEQUENCE</scope>
    <source>
        <strain evidence="2">LMG 23848T</strain>
    </source>
</reference>
<dbReference type="STRING" id="431306.AGA_1622"/>
<dbReference type="AlphaFoldDB" id="A0A0U5F9M9"/>
<keyword evidence="5" id="KW-1185">Reference proteome</keyword>
<evidence type="ECO:0000259" key="1">
    <source>
        <dbReference type="SMART" id="SM00849"/>
    </source>
</evidence>
<dbReference type="InterPro" id="IPR001279">
    <property type="entry name" value="Metallo-B-lactamas"/>
</dbReference>
<dbReference type="EMBL" id="LN609302">
    <property type="protein sequence ID" value="CEF55800.1"/>
    <property type="molecule type" value="Genomic_DNA"/>
</dbReference>
<evidence type="ECO:0000313" key="4">
    <source>
        <dbReference type="Proteomes" id="UP000068250"/>
    </source>
</evidence>
<dbReference type="RefSeq" id="WP_059023702.1">
    <property type="nucleotide sequence ID" value="NZ_JBNZCO010000001.1"/>
</dbReference>
<dbReference type="EMBL" id="WOTE01000001">
    <property type="protein sequence ID" value="NHO38250.1"/>
    <property type="molecule type" value="Genomic_DNA"/>
</dbReference>
<reference evidence="4" key="1">
    <citation type="submission" date="2014-09" db="EMBL/GenBank/DDBJ databases">
        <authorList>
            <person name="Illeghems K.G."/>
        </authorList>
    </citation>
    <scope>NUCLEOTIDE SEQUENCE [LARGE SCALE GENOMIC DNA]</scope>
    <source>
        <strain evidence="4">LMG 23848T</strain>
    </source>
</reference>
<reference evidence="3 5" key="3">
    <citation type="journal article" date="2020" name="Int. J. Syst. Evol. Microbiol.">
        <title>Novel acetic acid bacteria from cider fermentations: Acetobacter conturbans sp. nov. and Acetobacter fallax sp. nov.</title>
        <authorList>
            <person name="Sombolestani A.S."/>
            <person name="Cleenwerck I."/>
            <person name="Cnockaert M."/>
            <person name="Borremans W."/>
            <person name="Wieme A.D."/>
            <person name="De Vuyst L."/>
            <person name="Vandamme P."/>
        </authorList>
    </citation>
    <scope>NUCLEOTIDE SEQUENCE [LARGE SCALE GENOMIC DNA]</scope>
    <source>
        <strain evidence="3 5">LMG 23848</strain>
    </source>
</reference>
<dbReference type="PATRIC" id="fig|431306.5.peg.1650"/>
<protein>
    <submittedName>
        <fullName evidence="3">MBL fold metallo-hydrolase</fullName>
    </submittedName>
    <submittedName>
        <fullName evidence="2">Metal-dependent hydrolase</fullName>
        <ecNumber evidence="2">3.-.-.-</ecNumber>
    </submittedName>
</protein>
<name>A0A0U5F9M9_9PROT</name>
<dbReference type="PANTHER" id="PTHR42663">
    <property type="entry name" value="HYDROLASE C777.06C-RELATED-RELATED"/>
    <property type="match status" value="1"/>
</dbReference>
<feature type="domain" description="Metallo-beta-lactamase" evidence="1">
    <location>
        <begin position="39"/>
        <end position="232"/>
    </location>
</feature>
<evidence type="ECO:0000313" key="5">
    <source>
        <dbReference type="Proteomes" id="UP000657200"/>
    </source>
</evidence>
<accession>A0A0U5F9M9</accession>
<dbReference type="SMART" id="SM00849">
    <property type="entry name" value="Lactamase_B"/>
    <property type="match status" value="1"/>
</dbReference>
<organism evidence="2 4">
    <name type="scientific">Acetobacter ghanensis</name>
    <dbReference type="NCBI Taxonomy" id="431306"/>
    <lineage>
        <taxon>Bacteria</taxon>
        <taxon>Pseudomonadati</taxon>
        <taxon>Pseudomonadota</taxon>
        <taxon>Alphaproteobacteria</taxon>
        <taxon>Acetobacterales</taxon>
        <taxon>Acetobacteraceae</taxon>
        <taxon>Acetobacter</taxon>
    </lineage>
</organism>
<dbReference type="SUPFAM" id="SSF56281">
    <property type="entry name" value="Metallo-hydrolase/oxidoreductase"/>
    <property type="match status" value="1"/>
</dbReference>
<dbReference type="GO" id="GO:0016787">
    <property type="term" value="F:hydrolase activity"/>
    <property type="evidence" value="ECO:0007669"/>
    <property type="project" value="UniProtKB-KW"/>
</dbReference>
<proteinExistence type="predicted"/>
<dbReference type="OrthoDB" id="9781189at2"/>
<dbReference type="PANTHER" id="PTHR42663:SF6">
    <property type="entry name" value="HYDROLASE C777.06C-RELATED"/>
    <property type="match status" value="1"/>
</dbReference>
<dbReference type="Proteomes" id="UP000068250">
    <property type="component" value="Chromosome I"/>
</dbReference>
<dbReference type="InterPro" id="IPR036866">
    <property type="entry name" value="RibonucZ/Hydroxyglut_hydro"/>
</dbReference>
<keyword evidence="2" id="KW-0378">Hydrolase</keyword>
<dbReference type="Pfam" id="PF12706">
    <property type="entry name" value="Lactamase_B_2"/>
    <property type="match status" value="1"/>
</dbReference>